<dbReference type="EMBL" id="SRSD01000003">
    <property type="protein sequence ID" value="KAA0893452.1"/>
    <property type="molecule type" value="Genomic_DNA"/>
</dbReference>
<evidence type="ECO:0000313" key="3">
    <source>
        <dbReference type="Proteomes" id="UP000324298"/>
    </source>
</evidence>
<dbReference type="InterPro" id="IPR001478">
    <property type="entry name" value="PDZ"/>
</dbReference>
<keyword evidence="3" id="KW-1185">Reference proteome</keyword>
<name>A0A5A9XJU6_9BACT</name>
<accession>A0A5A9XJU6</accession>
<sequence length="252" mass="28025">MKNLFYGSRKRNFVRLTVLLPLLVLLSGCASGYSKFYAQRMDESGLKNLETLKEGQSPVIVKTDDLRREYDRYLGKNYLLIGESHFNGGMESDENFISQAIDVKATLVLQTSSFLTTQQTSSPLVMPNGIGGLNVTSMSSQQLRYNQSALFLAKNSKKLRFGLFTDDPTPDQRKQYERNSGVVVRTAVEGSPVYIANIVPGDLVIGINGKSVQGNEHLVQLLTDIPQTADKVVFKVIRNNIEKNIVVFLANP</sequence>
<dbReference type="OrthoDB" id="7068945at2"/>
<dbReference type="InterPro" id="IPR036034">
    <property type="entry name" value="PDZ_sf"/>
</dbReference>
<comment type="caution">
    <text evidence="2">The sequence shown here is derived from an EMBL/GenBank/DDBJ whole genome shotgun (WGS) entry which is preliminary data.</text>
</comment>
<proteinExistence type="predicted"/>
<dbReference type="PROSITE" id="PS50106">
    <property type="entry name" value="PDZ"/>
    <property type="match status" value="1"/>
</dbReference>
<evidence type="ECO:0000259" key="1">
    <source>
        <dbReference type="PROSITE" id="PS50106"/>
    </source>
</evidence>
<reference evidence="2 3" key="1">
    <citation type="submission" date="2019-04" db="EMBL/GenBank/DDBJ databases">
        <title>Geobacter ruber sp. nov., ferric-reducing bacteria isolated from paddy soil.</title>
        <authorList>
            <person name="Xu Z."/>
            <person name="Masuda Y."/>
            <person name="Itoh H."/>
            <person name="Senoo K."/>
        </authorList>
    </citation>
    <scope>NUCLEOTIDE SEQUENCE [LARGE SCALE GENOMIC DNA]</scope>
    <source>
        <strain evidence="2 3">Red88</strain>
    </source>
</reference>
<feature type="domain" description="PDZ" evidence="1">
    <location>
        <begin position="149"/>
        <end position="240"/>
    </location>
</feature>
<dbReference type="AlphaFoldDB" id="A0A5A9XJU6"/>
<dbReference type="RefSeq" id="WP_149306767.1">
    <property type="nucleotide sequence ID" value="NZ_SRSD01000003.1"/>
</dbReference>
<organism evidence="2 3">
    <name type="scientific">Oryzomonas rubra</name>
    <dbReference type="NCBI Taxonomy" id="2509454"/>
    <lineage>
        <taxon>Bacteria</taxon>
        <taxon>Pseudomonadati</taxon>
        <taxon>Thermodesulfobacteriota</taxon>
        <taxon>Desulfuromonadia</taxon>
        <taxon>Geobacterales</taxon>
        <taxon>Geobacteraceae</taxon>
        <taxon>Oryzomonas</taxon>
    </lineage>
</organism>
<dbReference type="PROSITE" id="PS51257">
    <property type="entry name" value="PROKAR_LIPOPROTEIN"/>
    <property type="match status" value="1"/>
</dbReference>
<dbReference type="SMART" id="SM00228">
    <property type="entry name" value="PDZ"/>
    <property type="match status" value="1"/>
</dbReference>
<dbReference type="SUPFAM" id="SSF50156">
    <property type="entry name" value="PDZ domain-like"/>
    <property type="match status" value="1"/>
</dbReference>
<evidence type="ECO:0000313" key="2">
    <source>
        <dbReference type="EMBL" id="KAA0893452.1"/>
    </source>
</evidence>
<protein>
    <submittedName>
        <fullName evidence="2">PDZ domain-containing protein</fullName>
    </submittedName>
</protein>
<dbReference type="Gene3D" id="2.30.42.10">
    <property type="match status" value="1"/>
</dbReference>
<gene>
    <name evidence="2" type="ORF">ET418_06495</name>
</gene>
<dbReference type="Pfam" id="PF13180">
    <property type="entry name" value="PDZ_2"/>
    <property type="match status" value="1"/>
</dbReference>
<dbReference type="Proteomes" id="UP000324298">
    <property type="component" value="Unassembled WGS sequence"/>
</dbReference>